<dbReference type="GO" id="GO:0006805">
    <property type="term" value="P:xenobiotic metabolic process"/>
    <property type="evidence" value="ECO:0007669"/>
    <property type="project" value="TreeGrafter"/>
</dbReference>
<organism evidence="15 16">
    <name type="scientific">Sphenodon punctatus</name>
    <name type="common">Tuatara</name>
    <name type="synonym">Hatteria punctata</name>
    <dbReference type="NCBI Taxonomy" id="8508"/>
    <lineage>
        <taxon>Eukaryota</taxon>
        <taxon>Metazoa</taxon>
        <taxon>Chordata</taxon>
        <taxon>Craniata</taxon>
        <taxon>Vertebrata</taxon>
        <taxon>Euteleostomi</taxon>
        <taxon>Lepidosauria</taxon>
        <taxon>Sphenodontia</taxon>
        <taxon>Sphenodontidae</taxon>
        <taxon>Sphenodon</taxon>
    </lineage>
</organism>
<evidence type="ECO:0000313" key="17">
    <source>
        <dbReference type="VGNC" id="VGNC:103592"/>
    </source>
</evidence>
<dbReference type="PRINTS" id="PR00385">
    <property type="entry name" value="P450"/>
</dbReference>
<dbReference type="Gene3D" id="1.10.630.10">
    <property type="entry name" value="Cytochrome P450"/>
    <property type="match status" value="1"/>
</dbReference>
<evidence type="ECO:0000256" key="4">
    <source>
        <dbReference type="ARBA" id="ARBA00010617"/>
    </source>
</evidence>
<keyword evidence="7" id="KW-0256">Endoplasmic reticulum</keyword>
<evidence type="ECO:0000256" key="12">
    <source>
        <dbReference type="ARBA" id="ARBA00023136"/>
    </source>
</evidence>
<name>A0A8D0H564_SPHPU</name>
<dbReference type="InterPro" id="IPR036396">
    <property type="entry name" value="Cyt_P450_sf"/>
</dbReference>
<proteinExistence type="inferred from homology"/>
<dbReference type="GO" id="GO:0005506">
    <property type="term" value="F:iron ion binding"/>
    <property type="evidence" value="ECO:0007669"/>
    <property type="project" value="InterPro"/>
</dbReference>
<comment type="cofactor">
    <cofactor evidence="1 13">
        <name>heme</name>
        <dbReference type="ChEBI" id="CHEBI:30413"/>
    </cofactor>
</comment>
<comment type="subcellular location">
    <subcellularLocation>
        <location evidence="3">Endoplasmic reticulum membrane</location>
    </subcellularLocation>
    <subcellularLocation>
        <location evidence="2">Microsome membrane</location>
    </subcellularLocation>
</comment>
<keyword evidence="5 13" id="KW-0349">Heme</keyword>
<dbReference type="PANTHER" id="PTHR24300">
    <property type="entry name" value="CYTOCHROME P450 508A4-RELATED"/>
    <property type="match status" value="1"/>
</dbReference>
<accession>A0A8D0H564</accession>
<dbReference type="SUPFAM" id="SSF48264">
    <property type="entry name" value="Cytochrome P450"/>
    <property type="match status" value="1"/>
</dbReference>
<dbReference type="PRINTS" id="PR00463">
    <property type="entry name" value="EP450I"/>
</dbReference>
<evidence type="ECO:0000313" key="15">
    <source>
        <dbReference type="Ensembl" id="ENSSPUP00000016339.1"/>
    </source>
</evidence>
<evidence type="ECO:0000256" key="10">
    <source>
        <dbReference type="ARBA" id="ARBA00023004"/>
    </source>
</evidence>
<evidence type="ECO:0000256" key="9">
    <source>
        <dbReference type="ARBA" id="ARBA00023002"/>
    </source>
</evidence>
<dbReference type="OMA" id="RAKEYHH"/>
<evidence type="ECO:0000256" key="7">
    <source>
        <dbReference type="ARBA" id="ARBA00022824"/>
    </source>
</evidence>
<dbReference type="Proteomes" id="UP000694392">
    <property type="component" value="Unplaced"/>
</dbReference>
<evidence type="ECO:0000256" key="14">
    <source>
        <dbReference type="RuleBase" id="RU000461"/>
    </source>
</evidence>
<keyword evidence="6 13" id="KW-0479">Metal-binding</keyword>
<gene>
    <name evidence="17" type="primary">CYP2AB16</name>
</gene>
<dbReference type="GO" id="GO:0006082">
    <property type="term" value="P:organic acid metabolic process"/>
    <property type="evidence" value="ECO:0007669"/>
    <property type="project" value="TreeGrafter"/>
</dbReference>
<dbReference type="InterPro" id="IPR002401">
    <property type="entry name" value="Cyt_P450_E_grp-I"/>
</dbReference>
<evidence type="ECO:0000256" key="13">
    <source>
        <dbReference type="PIRSR" id="PIRSR602401-1"/>
    </source>
</evidence>
<keyword evidence="16" id="KW-1185">Reference proteome</keyword>
<dbReference type="FunFam" id="1.10.630.10:FF:000004">
    <property type="entry name" value="cytochrome P450 2D15 isoform X1"/>
    <property type="match status" value="1"/>
</dbReference>
<evidence type="ECO:0000313" key="16">
    <source>
        <dbReference type="Proteomes" id="UP000694392"/>
    </source>
</evidence>
<evidence type="ECO:0000256" key="8">
    <source>
        <dbReference type="ARBA" id="ARBA00022848"/>
    </source>
</evidence>
<keyword evidence="10 13" id="KW-0408">Iron</keyword>
<evidence type="ECO:0000256" key="1">
    <source>
        <dbReference type="ARBA" id="ARBA00001971"/>
    </source>
</evidence>
<reference evidence="15" key="1">
    <citation type="submission" date="2025-08" db="UniProtKB">
        <authorList>
            <consortium name="Ensembl"/>
        </authorList>
    </citation>
    <scope>IDENTIFICATION</scope>
</reference>
<dbReference type="PROSITE" id="PS00086">
    <property type="entry name" value="CYTOCHROME_P450"/>
    <property type="match status" value="1"/>
</dbReference>
<evidence type="ECO:0000256" key="6">
    <source>
        <dbReference type="ARBA" id="ARBA00022723"/>
    </source>
</evidence>
<dbReference type="AlphaFoldDB" id="A0A8D0H564"/>
<comment type="similarity">
    <text evidence="4 14">Belongs to the cytochrome P450 family.</text>
</comment>
<dbReference type="GO" id="GO:0020037">
    <property type="term" value="F:heme binding"/>
    <property type="evidence" value="ECO:0007669"/>
    <property type="project" value="InterPro"/>
</dbReference>
<keyword evidence="11 14" id="KW-0503">Monooxygenase</keyword>
<dbReference type="GO" id="GO:0016712">
    <property type="term" value="F:oxidoreductase activity, acting on paired donors, with incorporation or reduction of molecular oxygen, reduced flavin or flavoprotein as one donor, and incorporation of one atom of oxygen"/>
    <property type="evidence" value="ECO:0007669"/>
    <property type="project" value="InterPro"/>
</dbReference>
<evidence type="ECO:0000256" key="5">
    <source>
        <dbReference type="ARBA" id="ARBA00022617"/>
    </source>
</evidence>
<dbReference type="InterPro" id="IPR001128">
    <property type="entry name" value="Cyt_P450"/>
</dbReference>
<keyword evidence="8" id="KW-0492">Microsome</keyword>
<dbReference type="PRINTS" id="PR01684">
    <property type="entry name" value="EP450ICYP2A"/>
</dbReference>
<sequence>MLGIGEFIAALVVSLVIVQYLKLRWAARGLPPGPTPLPIIGSLWQMNFKFQHENLIMLAKTHGNIFTVWVGQIPMVILNGFQAVKDGLVTSPEDVSGRPLTPFFKIVANEKGIIFTSGPTWKQQRRFGLAVLRSLGLGKKGLEHRIQEEARHLVEAILSEKGQPLDPFFPIIHSVSNVICAMAFGRRFSNDDETFCQLIENNNFMFRFGGSIYHNLYDVSPRLMHYLPGPHQKIFACHDFLRSFTRQEIQHHKDSGTPEEPQDFIDFYLAQMAKSNDGPSTFDEGNMVQSICDFFLAGTETTTTTLRWALLFMLIYPDVQEKVQKELDDVLGLSRLICYEDRKKLPYTNAVIHEIQRYSNIVSVGVPRQCIKDTTVLGFLLKKDTIIIPNLSSVLLDPEQWETPRQFNPNHFLDKDGHFVSSEAFLPFSVGHRVCLGEQLARIELFIFFTSLLQAFTFQLPEGMKAINTEYILGMTLQPHPYKVCAVLNLSLPREPLLPMWAD</sequence>
<dbReference type="InterPro" id="IPR008067">
    <property type="entry name" value="Cyt_P450_E_grp-I_CYP2A-like"/>
</dbReference>
<dbReference type="VGNC" id="VGNC:103592">
    <property type="gene designation" value="CYP2AB16"/>
</dbReference>
<dbReference type="PANTHER" id="PTHR24300:SF368">
    <property type="entry name" value="CYTOCHROME P450, FAMILY 2, SUBFAMILY AB, POLYPEPTIDE 1"/>
    <property type="match status" value="1"/>
</dbReference>
<reference evidence="15" key="2">
    <citation type="submission" date="2025-09" db="UniProtKB">
        <authorList>
            <consortium name="Ensembl"/>
        </authorList>
    </citation>
    <scope>IDENTIFICATION</scope>
</reference>
<feature type="binding site" description="axial binding residue" evidence="13">
    <location>
        <position position="435"/>
    </location>
    <ligand>
        <name>heme</name>
        <dbReference type="ChEBI" id="CHEBI:30413"/>
    </ligand>
    <ligandPart>
        <name>Fe</name>
        <dbReference type="ChEBI" id="CHEBI:18248"/>
    </ligandPart>
</feature>
<dbReference type="GO" id="GO:0005789">
    <property type="term" value="C:endoplasmic reticulum membrane"/>
    <property type="evidence" value="ECO:0007669"/>
    <property type="project" value="UniProtKB-SubCell"/>
</dbReference>
<keyword evidence="12" id="KW-0472">Membrane</keyword>
<evidence type="ECO:0000256" key="2">
    <source>
        <dbReference type="ARBA" id="ARBA00004524"/>
    </source>
</evidence>
<dbReference type="Pfam" id="PF00067">
    <property type="entry name" value="p450"/>
    <property type="match status" value="1"/>
</dbReference>
<protein>
    <submittedName>
        <fullName evidence="15">Cytochrome P450 family 2 subfamily AB member 16</fullName>
    </submittedName>
</protein>
<evidence type="ECO:0000256" key="3">
    <source>
        <dbReference type="ARBA" id="ARBA00004586"/>
    </source>
</evidence>
<evidence type="ECO:0000256" key="11">
    <source>
        <dbReference type="ARBA" id="ARBA00023033"/>
    </source>
</evidence>
<dbReference type="GeneTree" id="ENSGT00940000163166"/>
<dbReference type="InterPro" id="IPR017972">
    <property type="entry name" value="Cyt_P450_CS"/>
</dbReference>
<dbReference type="InterPro" id="IPR050182">
    <property type="entry name" value="Cytochrome_P450_fam2"/>
</dbReference>
<keyword evidence="9 14" id="KW-0560">Oxidoreductase</keyword>
<dbReference type="Ensembl" id="ENSSPUT00000017411.1">
    <property type="protein sequence ID" value="ENSSPUP00000016339.1"/>
    <property type="gene ID" value="ENSSPUG00000012609.1"/>
</dbReference>